<feature type="domain" description="SMP-30/Gluconolactonase/LRE-like region" evidence="4">
    <location>
        <begin position="13"/>
        <end position="265"/>
    </location>
</feature>
<dbReference type="InterPro" id="IPR005511">
    <property type="entry name" value="SMP-30"/>
</dbReference>
<dbReference type="GO" id="GO:0005509">
    <property type="term" value="F:calcium ion binding"/>
    <property type="evidence" value="ECO:0007669"/>
    <property type="project" value="TreeGrafter"/>
</dbReference>
<protein>
    <submittedName>
        <fullName evidence="5">Sugar lactone lactonase YvrE</fullName>
    </submittedName>
</protein>
<dbReference type="OrthoDB" id="9775406at2"/>
<dbReference type="Gene3D" id="2.120.10.30">
    <property type="entry name" value="TolB, C-terminal domain"/>
    <property type="match status" value="1"/>
</dbReference>
<dbReference type="Proteomes" id="UP000248395">
    <property type="component" value="Unassembled WGS sequence"/>
</dbReference>
<feature type="active site" description="Proton donor/acceptor" evidence="2">
    <location>
        <position position="202"/>
    </location>
</feature>
<sequence length="297" mass="32112">MTIAIWGEQRDQVGESPFWDAGHGCLWSVDMTAQAIRRRWPDGRTDSFPTAELPAALALNPQGDSAVVAFASGTALWTPAEGIRHWLTRPESAPLLRLNEGKCDPAGRFWVASMENNLDQHGQPRATSSFAGRLWRTSGEQAIALSAAEFGCPNTMAWSPDQRCFYAGDSQRNAIWVWDYDAASGDISQRRVLQQGGPGIPDGSAIDEDGCLWTARFGGGCIVRTTPTGKTDRIIPLPARNPTSCTFGNADGGSRLDTLLITSARFGLSQPGPQDGAVLAIRTGHRGLPENRYRDDG</sequence>
<comment type="similarity">
    <text evidence="1">Belongs to the SMP-30/CGR1 family.</text>
</comment>
<comment type="cofactor">
    <cofactor evidence="3">
        <name>Zn(2+)</name>
        <dbReference type="ChEBI" id="CHEBI:29105"/>
    </cofactor>
    <text evidence="3">Binds 1 divalent metal cation per subunit.</text>
</comment>
<accession>A0A318JFE1</accession>
<dbReference type="RefSeq" id="WP_110313269.1">
    <property type="nucleotide sequence ID" value="NZ_QJKC01000006.1"/>
</dbReference>
<feature type="binding site" evidence="3">
    <location>
        <position position="154"/>
    </location>
    <ligand>
        <name>a divalent metal cation</name>
        <dbReference type="ChEBI" id="CHEBI:60240"/>
    </ligand>
</feature>
<dbReference type="PANTHER" id="PTHR10907">
    <property type="entry name" value="REGUCALCIN"/>
    <property type="match status" value="1"/>
</dbReference>
<feature type="binding site" evidence="3">
    <location>
        <position position="202"/>
    </location>
    <ligand>
        <name>a divalent metal cation</name>
        <dbReference type="ChEBI" id="CHEBI:60240"/>
    </ligand>
</feature>
<dbReference type="Pfam" id="PF08450">
    <property type="entry name" value="SGL"/>
    <property type="match status" value="1"/>
</dbReference>
<dbReference type="InterPro" id="IPR011042">
    <property type="entry name" value="6-blade_b-propeller_TolB-like"/>
</dbReference>
<keyword evidence="3" id="KW-0479">Metal-binding</keyword>
<name>A0A318JFE1_9NEIS</name>
<gene>
    <name evidence="5" type="ORF">DFR38_106159</name>
</gene>
<dbReference type="GO" id="GO:0019853">
    <property type="term" value="P:L-ascorbic acid biosynthetic process"/>
    <property type="evidence" value="ECO:0007669"/>
    <property type="project" value="TreeGrafter"/>
</dbReference>
<evidence type="ECO:0000256" key="1">
    <source>
        <dbReference type="ARBA" id="ARBA00008853"/>
    </source>
</evidence>
<keyword evidence="3" id="KW-0862">Zinc</keyword>
<feature type="binding site" evidence="3">
    <location>
        <position position="99"/>
    </location>
    <ligand>
        <name>substrate</name>
    </ligand>
</feature>
<organism evidence="5 6">
    <name type="scientific">Aquitalea magnusonii</name>
    <dbReference type="NCBI Taxonomy" id="332411"/>
    <lineage>
        <taxon>Bacteria</taxon>
        <taxon>Pseudomonadati</taxon>
        <taxon>Pseudomonadota</taxon>
        <taxon>Betaproteobacteria</taxon>
        <taxon>Neisseriales</taxon>
        <taxon>Chromobacteriaceae</taxon>
        <taxon>Aquitalea</taxon>
    </lineage>
</organism>
<evidence type="ECO:0000256" key="2">
    <source>
        <dbReference type="PIRSR" id="PIRSR605511-1"/>
    </source>
</evidence>
<evidence type="ECO:0000259" key="4">
    <source>
        <dbReference type="Pfam" id="PF08450"/>
    </source>
</evidence>
<dbReference type="InterPro" id="IPR013658">
    <property type="entry name" value="SGL"/>
</dbReference>
<keyword evidence="6" id="KW-1185">Reference proteome</keyword>
<dbReference type="EMBL" id="QJKC01000006">
    <property type="protein sequence ID" value="PXX48782.1"/>
    <property type="molecule type" value="Genomic_DNA"/>
</dbReference>
<dbReference type="PANTHER" id="PTHR10907:SF47">
    <property type="entry name" value="REGUCALCIN"/>
    <property type="match status" value="1"/>
</dbReference>
<dbReference type="GO" id="GO:0004341">
    <property type="term" value="F:gluconolactonase activity"/>
    <property type="evidence" value="ECO:0007669"/>
    <property type="project" value="TreeGrafter"/>
</dbReference>
<reference evidence="5 6" key="1">
    <citation type="submission" date="2018-05" db="EMBL/GenBank/DDBJ databases">
        <title>Genomic Encyclopedia of Type Strains, Phase IV (KMG-IV): sequencing the most valuable type-strain genomes for metagenomic binning, comparative biology and taxonomic classification.</title>
        <authorList>
            <person name="Goeker M."/>
        </authorList>
    </citation>
    <scope>NUCLEOTIDE SEQUENCE [LARGE SCALE GENOMIC DNA]</scope>
    <source>
        <strain evidence="5 6">DSM 25134</strain>
    </source>
</reference>
<feature type="binding site" evidence="3">
    <location>
        <position position="97"/>
    </location>
    <ligand>
        <name>substrate</name>
    </ligand>
</feature>
<evidence type="ECO:0000313" key="5">
    <source>
        <dbReference type="EMBL" id="PXX48782.1"/>
    </source>
</evidence>
<proteinExistence type="inferred from homology"/>
<comment type="caution">
    <text evidence="5">The sequence shown here is derived from an EMBL/GenBank/DDBJ whole genome shotgun (WGS) entry which is preliminary data.</text>
</comment>
<dbReference type="PRINTS" id="PR01790">
    <property type="entry name" value="SMP30FAMILY"/>
</dbReference>
<dbReference type="SUPFAM" id="SSF63829">
    <property type="entry name" value="Calcium-dependent phosphotriesterase"/>
    <property type="match status" value="1"/>
</dbReference>
<feature type="binding site" evidence="3">
    <location>
        <position position="15"/>
    </location>
    <ligand>
        <name>a divalent metal cation</name>
        <dbReference type="ChEBI" id="CHEBI:60240"/>
    </ligand>
</feature>
<evidence type="ECO:0000256" key="3">
    <source>
        <dbReference type="PIRSR" id="PIRSR605511-2"/>
    </source>
</evidence>
<evidence type="ECO:0000313" key="6">
    <source>
        <dbReference type="Proteomes" id="UP000248395"/>
    </source>
</evidence>
<dbReference type="AlphaFoldDB" id="A0A318JFE1"/>